<protein>
    <submittedName>
        <fullName evidence="1">Uncharacterized protein</fullName>
    </submittedName>
</protein>
<organism evidence="1 2">
    <name type="scientific">Dallia pectoralis</name>
    <name type="common">Alaska blackfish</name>
    <dbReference type="NCBI Taxonomy" id="75939"/>
    <lineage>
        <taxon>Eukaryota</taxon>
        <taxon>Metazoa</taxon>
        <taxon>Chordata</taxon>
        <taxon>Craniata</taxon>
        <taxon>Vertebrata</taxon>
        <taxon>Euteleostomi</taxon>
        <taxon>Actinopterygii</taxon>
        <taxon>Neopterygii</taxon>
        <taxon>Teleostei</taxon>
        <taxon>Protacanthopterygii</taxon>
        <taxon>Esociformes</taxon>
        <taxon>Umbridae</taxon>
        <taxon>Dallia</taxon>
    </lineage>
</organism>
<evidence type="ECO:0000313" key="1">
    <source>
        <dbReference type="EMBL" id="KAJ7991133.1"/>
    </source>
</evidence>
<keyword evidence="2" id="KW-1185">Reference proteome</keyword>
<proteinExistence type="predicted"/>
<dbReference type="Proteomes" id="UP001157502">
    <property type="component" value="Chromosome 27"/>
</dbReference>
<dbReference type="EMBL" id="CM055754">
    <property type="protein sequence ID" value="KAJ7991133.1"/>
    <property type="molecule type" value="Genomic_DNA"/>
</dbReference>
<comment type="caution">
    <text evidence="1">The sequence shown here is derived from an EMBL/GenBank/DDBJ whole genome shotgun (WGS) entry which is preliminary data.</text>
</comment>
<name>A0ACC2FI82_DALPE</name>
<accession>A0ACC2FI82</accession>
<gene>
    <name evidence="1" type="ORF">DPEC_G00294090</name>
</gene>
<evidence type="ECO:0000313" key="2">
    <source>
        <dbReference type="Proteomes" id="UP001157502"/>
    </source>
</evidence>
<sequence length="244" mass="27428">METPDLGMAARIFRASAYLCITWRPRANKMGTGSSRGKVAPAIACEKSAFKTEDIVAVPIEGNHCKTLKIQTITNASVSRNRTEPDCHIGEHDSEFEDDLDRDLDGVLEKYEHLEVRSEKKHCPNNTYGLVISRPVDYDIVVNSPDHLQSSVMSDGMEMEMRKEHGPAVNENICIRVRNRFCKSTQMHILKGTRKQDLTSGTVIETMPTQSVPNKSQGSSLSKPVIRYNDSEVNLMETREREFG</sequence>
<reference evidence="1" key="1">
    <citation type="submission" date="2021-05" db="EMBL/GenBank/DDBJ databases">
        <authorList>
            <person name="Pan Q."/>
            <person name="Jouanno E."/>
            <person name="Zahm M."/>
            <person name="Klopp C."/>
            <person name="Cabau C."/>
            <person name="Louis A."/>
            <person name="Berthelot C."/>
            <person name="Parey E."/>
            <person name="Roest Crollius H."/>
            <person name="Montfort J."/>
            <person name="Robinson-Rechavi M."/>
            <person name="Bouchez O."/>
            <person name="Lampietro C."/>
            <person name="Lopez Roques C."/>
            <person name="Donnadieu C."/>
            <person name="Postlethwait J."/>
            <person name="Bobe J."/>
            <person name="Dillon D."/>
            <person name="Chandos A."/>
            <person name="von Hippel F."/>
            <person name="Guiguen Y."/>
        </authorList>
    </citation>
    <scope>NUCLEOTIDE SEQUENCE</scope>
    <source>
        <strain evidence="1">YG-Jan2019</strain>
    </source>
</reference>